<gene>
    <name evidence="1" type="ORF">NIES1031_20660</name>
</gene>
<dbReference type="Proteomes" id="UP000185984">
    <property type="component" value="Unassembled WGS sequence"/>
</dbReference>
<reference evidence="1 2" key="1">
    <citation type="submission" date="2016-11" db="EMBL/GenBank/DDBJ databases">
        <title>Draft Genome Sequences of Nine Cyanobacterial Strains from Diverse Habitats.</title>
        <authorList>
            <person name="Zhu T."/>
            <person name="Hou S."/>
            <person name="Lu X."/>
            <person name="Hess W.R."/>
        </authorList>
    </citation>
    <scope>NUCLEOTIDE SEQUENCE [LARGE SCALE GENOMIC DNA]</scope>
    <source>
        <strain evidence="1 2">5.2 s.c.1</strain>
    </source>
</reference>
<dbReference type="RefSeq" id="WP_073551344.1">
    <property type="nucleotide sequence ID" value="NZ_CAWMVK010000015.1"/>
</dbReference>
<keyword evidence="2" id="KW-1185">Reference proteome</keyword>
<sequence length="63" mass="7098">MEVDLLIVEPTDAQYLILNALETLDLLQFRLYNENIGIWLIITASSVLPRAYLLPNGDIIPGE</sequence>
<dbReference type="EMBL" id="MRCC01000022">
    <property type="protein sequence ID" value="OKH22092.1"/>
    <property type="molecule type" value="Genomic_DNA"/>
</dbReference>
<protein>
    <submittedName>
        <fullName evidence="1">Uncharacterized protein</fullName>
    </submittedName>
</protein>
<dbReference type="OrthoDB" id="488904at2"/>
<accession>A0A1U7HER4</accession>
<organism evidence="1 2">
    <name type="scientific">Chroogloeocystis siderophila 5.2 s.c.1</name>
    <dbReference type="NCBI Taxonomy" id="247279"/>
    <lineage>
        <taxon>Bacteria</taxon>
        <taxon>Bacillati</taxon>
        <taxon>Cyanobacteriota</taxon>
        <taxon>Cyanophyceae</taxon>
        <taxon>Oscillatoriophycideae</taxon>
        <taxon>Chroococcales</taxon>
        <taxon>Chroococcaceae</taxon>
        <taxon>Chroogloeocystis</taxon>
    </lineage>
</organism>
<proteinExistence type="predicted"/>
<name>A0A1U7HER4_9CHRO</name>
<dbReference type="AlphaFoldDB" id="A0A1U7HER4"/>
<evidence type="ECO:0000313" key="1">
    <source>
        <dbReference type="EMBL" id="OKH22092.1"/>
    </source>
</evidence>
<comment type="caution">
    <text evidence="1">The sequence shown here is derived from an EMBL/GenBank/DDBJ whole genome shotgun (WGS) entry which is preliminary data.</text>
</comment>
<evidence type="ECO:0000313" key="2">
    <source>
        <dbReference type="Proteomes" id="UP000185984"/>
    </source>
</evidence>
<dbReference type="STRING" id="247279.NIES1031_20660"/>